<dbReference type="Pfam" id="PF04289">
    <property type="entry name" value="DUF447_N"/>
    <property type="match status" value="1"/>
</dbReference>
<evidence type="ECO:0000313" key="4">
    <source>
        <dbReference type="Proteomes" id="UP000035301"/>
    </source>
</evidence>
<proteinExistence type="predicted"/>
<evidence type="ECO:0008006" key="5">
    <source>
        <dbReference type="Google" id="ProtNLM"/>
    </source>
</evidence>
<comment type="caution">
    <text evidence="3">The sequence shown here is derived from an EMBL/GenBank/DDBJ whole genome shotgun (WGS) entry which is preliminary data.</text>
</comment>
<dbReference type="SUPFAM" id="SSF50475">
    <property type="entry name" value="FMN-binding split barrel"/>
    <property type="match status" value="1"/>
</dbReference>
<feature type="domain" description="DUF447" evidence="2">
    <location>
        <begin position="131"/>
        <end position="182"/>
    </location>
</feature>
<dbReference type="InterPro" id="IPR007386">
    <property type="entry name" value="DUF447_N"/>
</dbReference>
<feature type="domain" description="DUF447" evidence="1">
    <location>
        <begin position="11"/>
        <end position="122"/>
    </location>
</feature>
<protein>
    <recommendedName>
        <fullName evidence="5">DUF447 family protein</fullName>
    </recommendedName>
</protein>
<dbReference type="Proteomes" id="UP000035301">
    <property type="component" value="Unassembled WGS sequence"/>
</dbReference>
<dbReference type="InterPro" id="IPR012349">
    <property type="entry name" value="Split_barrel_FMN-bd"/>
</dbReference>
<dbReference type="PATRIC" id="fig|1550566.3.peg.647"/>
<dbReference type="AlphaFoldDB" id="A0A0H1QZK9"/>
<evidence type="ECO:0000259" key="2">
    <source>
        <dbReference type="Pfam" id="PF20766"/>
    </source>
</evidence>
<accession>A0A0H1QZK9</accession>
<evidence type="ECO:0000313" key="3">
    <source>
        <dbReference type="EMBL" id="KLK88056.1"/>
    </source>
</evidence>
<dbReference type="Pfam" id="PF20766">
    <property type="entry name" value="DUF447_C"/>
    <property type="match status" value="1"/>
</dbReference>
<dbReference type="Gene3D" id="2.30.110.10">
    <property type="entry name" value="Electron Transport, Fmn-binding Protein, Chain A"/>
    <property type="match status" value="1"/>
</dbReference>
<gene>
    <name evidence="3" type="ORF">SZ63_03015</name>
</gene>
<organism evidence="3 4">
    <name type="scientific">Methanoculleus sediminis</name>
    <dbReference type="NCBI Taxonomy" id="1550566"/>
    <lineage>
        <taxon>Archaea</taxon>
        <taxon>Methanobacteriati</taxon>
        <taxon>Methanobacteriota</taxon>
        <taxon>Stenosarchaea group</taxon>
        <taxon>Methanomicrobia</taxon>
        <taxon>Methanomicrobiales</taxon>
        <taxon>Methanomicrobiaceae</taxon>
        <taxon>Methanoculleus</taxon>
    </lineage>
</organism>
<name>A0A0H1QZK9_9EURY</name>
<dbReference type="EMBL" id="JXOJ01000002">
    <property type="protein sequence ID" value="KLK88056.1"/>
    <property type="molecule type" value="Genomic_DNA"/>
</dbReference>
<dbReference type="InterPro" id="IPR049288">
    <property type="entry name" value="DUF447_C"/>
</dbReference>
<dbReference type="STRING" id="1550566.SZ63_03015"/>
<reference evidence="3 4" key="1">
    <citation type="journal article" date="2015" name="Int. J. Syst. Evol. Microbiol.">
        <title>Methanoculleus sediminis sp. nov., a methanogen from sediments near a submarine mud volcano.</title>
        <authorList>
            <person name="Chen S.C."/>
            <person name="Chen M.F."/>
            <person name="Lai M.C."/>
            <person name="Weng C.Y."/>
            <person name="Wu S.Y."/>
            <person name="Lin S."/>
            <person name="Yang T.F."/>
            <person name="Chen P.C."/>
        </authorList>
    </citation>
    <scope>NUCLEOTIDE SEQUENCE [LARGE SCALE GENOMIC DNA]</scope>
    <source>
        <strain evidence="3 4">S3Fa</strain>
    </source>
</reference>
<keyword evidence="4" id="KW-1185">Reference proteome</keyword>
<dbReference type="Gene3D" id="1.20.58.290">
    <property type="entry name" value="Hypothetical membrane protein ta0354_69_121"/>
    <property type="match status" value="1"/>
</dbReference>
<sequence length="191" mass="21282">MAVGLLTEGINEVIATTDHNAAPMGIINRNGSLHMVLFRGSHTAKNIARDHRVVANFVFDPVIYVKTAFDDLPMDAFVSEVIDGTAVFRLRDAEAWAAFAADVERSGDESIVVRLSPLKEEVLDLRLHPVNRGFASIVDATVHATRYVRNRDPWLGRLIEHHTALARKCGGAREWEALELLEGYIADRLRE</sequence>
<evidence type="ECO:0000259" key="1">
    <source>
        <dbReference type="Pfam" id="PF04289"/>
    </source>
</evidence>